<comment type="caution">
    <text evidence="2">The sequence shown here is derived from an EMBL/GenBank/DDBJ whole genome shotgun (WGS) entry which is preliminary data.</text>
</comment>
<organism evidence="2 3">
    <name type="scientific">candidate division WOR-1 bacterium RIFOXYB2_FULL_48_7</name>
    <dbReference type="NCBI Taxonomy" id="1802583"/>
    <lineage>
        <taxon>Bacteria</taxon>
        <taxon>Bacillati</taxon>
        <taxon>Saganbacteria</taxon>
    </lineage>
</organism>
<dbReference type="AlphaFoldDB" id="A0A1F4TF07"/>
<evidence type="ECO:0000259" key="1">
    <source>
        <dbReference type="Pfam" id="PF11738"/>
    </source>
</evidence>
<dbReference type="InterPro" id="IPR021729">
    <property type="entry name" value="DUF3298"/>
</dbReference>
<protein>
    <recommendedName>
        <fullName evidence="1">DUF3298 domain-containing protein</fullName>
    </recommendedName>
</protein>
<dbReference type="Gene3D" id="3.90.640.20">
    <property type="entry name" value="Heat-shock cognate protein, ATPase"/>
    <property type="match status" value="1"/>
</dbReference>
<evidence type="ECO:0000313" key="3">
    <source>
        <dbReference type="Proteomes" id="UP000178951"/>
    </source>
</evidence>
<dbReference type="STRING" id="1802583.A2311_03740"/>
<dbReference type="Proteomes" id="UP000178951">
    <property type="component" value="Unassembled WGS sequence"/>
</dbReference>
<proteinExistence type="predicted"/>
<gene>
    <name evidence="2" type="ORF">A2311_03740</name>
</gene>
<dbReference type="Pfam" id="PF11738">
    <property type="entry name" value="DUF3298"/>
    <property type="match status" value="1"/>
</dbReference>
<dbReference type="Gene3D" id="3.30.565.40">
    <property type="entry name" value="Fervidobacterium nodosum Rt17-B1 like"/>
    <property type="match status" value="1"/>
</dbReference>
<dbReference type="EMBL" id="MEUF01000083">
    <property type="protein sequence ID" value="OGC31331.1"/>
    <property type="molecule type" value="Genomic_DNA"/>
</dbReference>
<feature type="domain" description="DUF3298" evidence="1">
    <location>
        <begin position="139"/>
        <end position="214"/>
    </location>
</feature>
<reference evidence="2 3" key="1">
    <citation type="journal article" date="2016" name="Nat. Commun.">
        <title>Thousands of microbial genomes shed light on interconnected biogeochemical processes in an aquifer system.</title>
        <authorList>
            <person name="Anantharaman K."/>
            <person name="Brown C.T."/>
            <person name="Hug L.A."/>
            <person name="Sharon I."/>
            <person name="Castelle C.J."/>
            <person name="Probst A.J."/>
            <person name="Thomas B.C."/>
            <person name="Singh A."/>
            <person name="Wilkins M.J."/>
            <person name="Karaoz U."/>
            <person name="Brodie E.L."/>
            <person name="Williams K.H."/>
            <person name="Hubbard S.S."/>
            <person name="Banfield J.F."/>
        </authorList>
    </citation>
    <scope>NUCLEOTIDE SEQUENCE [LARGE SCALE GENOMIC DNA]</scope>
</reference>
<name>A0A1F4TF07_UNCSA</name>
<sequence length="228" mass="25810">MSKLLGIIVGLFLVGNAYGAPQITAKVIKEQSNRYVIQAKYPYLSGLTSRQGEASFNQLIKGLVLRWLVKFKNDVRNYARFDLGQKSDFYADYQVKNLSKELIAVRIEKSLYQAGSAHPVAWIETINYDLVSGRQLQVEDIFLPKSDWVGLVASYCQGQLKQVLSSEGWVEEGAGEKADNYASFLLVPQGVVFIFQIYQVAPYAYGPQEVVVPYYVLQPMLKKRFYPL</sequence>
<dbReference type="InterPro" id="IPR037126">
    <property type="entry name" value="PdaC/RsiV-like_sf"/>
</dbReference>
<accession>A0A1F4TF07</accession>
<evidence type="ECO:0000313" key="2">
    <source>
        <dbReference type="EMBL" id="OGC31331.1"/>
    </source>
</evidence>